<evidence type="ECO:0000313" key="3">
    <source>
        <dbReference type="Proteomes" id="UP000324585"/>
    </source>
</evidence>
<evidence type="ECO:0000313" key="2">
    <source>
        <dbReference type="EMBL" id="KAA8497660.1"/>
    </source>
</evidence>
<name>A0A5J4Z307_PORPP</name>
<feature type="transmembrane region" description="Helical" evidence="1">
    <location>
        <begin position="84"/>
        <end position="104"/>
    </location>
</feature>
<protein>
    <recommendedName>
        <fullName evidence="4">Glycerophosphoryl diester phosphodiesterase membrane domain-containing protein</fullName>
    </recommendedName>
</protein>
<proteinExistence type="predicted"/>
<keyword evidence="1" id="KW-0812">Transmembrane</keyword>
<comment type="caution">
    <text evidence="2">The sequence shown here is derived from an EMBL/GenBank/DDBJ whole genome shotgun (WGS) entry which is preliminary data.</text>
</comment>
<organism evidence="2 3">
    <name type="scientific">Porphyridium purpureum</name>
    <name type="common">Red alga</name>
    <name type="synonym">Porphyridium cruentum</name>
    <dbReference type="NCBI Taxonomy" id="35688"/>
    <lineage>
        <taxon>Eukaryota</taxon>
        <taxon>Rhodophyta</taxon>
        <taxon>Bangiophyceae</taxon>
        <taxon>Porphyridiales</taxon>
        <taxon>Porphyridiaceae</taxon>
        <taxon>Porphyridium</taxon>
    </lineage>
</organism>
<gene>
    <name evidence="2" type="ORF">FVE85_5245</name>
</gene>
<dbReference type="AlphaFoldDB" id="A0A5J4Z307"/>
<dbReference type="InterPro" id="IPR010380">
    <property type="entry name" value="DUF975"/>
</dbReference>
<dbReference type="PANTHER" id="PTHR40076:SF1">
    <property type="entry name" value="MEMBRANE PROTEIN"/>
    <property type="match status" value="1"/>
</dbReference>
<dbReference type="EMBL" id="VRMN01000001">
    <property type="protein sequence ID" value="KAA8497660.1"/>
    <property type="molecule type" value="Genomic_DNA"/>
</dbReference>
<feature type="transmembrane region" description="Helical" evidence="1">
    <location>
        <begin position="125"/>
        <end position="158"/>
    </location>
</feature>
<dbReference type="Proteomes" id="UP000324585">
    <property type="component" value="Unassembled WGS sequence"/>
</dbReference>
<keyword evidence="1" id="KW-1133">Transmembrane helix</keyword>
<keyword evidence="1" id="KW-0472">Membrane</keyword>
<reference evidence="3" key="1">
    <citation type="journal article" date="2019" name="Nat. Commun.">
        <title>Expansion of phycobilisome linker gene families in mesophilic red algae.</title>
        <authorList>
            <person name="Lee J."/>
            <person name="Kim D."/>
            <person name="Bhattacharya D."/>
            <person name="Yoon H.S."/>
        </authorList>
    </citation>
    <scope>NUCLEOTIDE SEQUENCE [LARGE SCALE GENOMIC DNA]</scope>
    <source>
        <strain evidence="3">CCMP 1328</strain>
    </source>
</reference>
<evidence type="ECO:0008006" key="4">
    <source>
        <dbReference type="Google" id="ProtNLM"/>
    </source>
</evidence>
<feature type="transmembrane region" description="Helical" evidence="1">
    <location>
        <begin position="188"/>
        <end position="213"/>
    </location>
</feature>
<accession>A0A5J4Z307</accession>
<evidence type="ECO:0000256" key="1">
    <source>
        <dbReference type="SAM" id="Phobius"/>
    </source>
</evidence>
<dbReference type="PANTHER" id="PTHR40076">
    <property type="entry name" value="MEMBRANE PROTEIN-RELATED"/>
    <property type="match status" value="1"/>
</dbReference>
<keyword evidence="3" id="KW-1185">Reference proteome</keyword>
<feature type="transmembrane region" description="Helical" evidence="1">
    <location>
        <begin position="42"/>
        <end position="64"/>
    </location>
</feature>
<sequence length="244" mass="26479">MEQRSYAVAGLPPPVELDVHEVRVGNVFDEASAEVYGQKWTINLAVIMVCACSLALQMPFGILLNLGLPHTLVGLLVAVQNLVGVWFSTTTAAGLVMMAIFCAVNRRIETTMAFRYVWDGERTMALVVLGLIQGALVTVGLVLLVIPGIYLSVAYSFAVPLMVEKNLGVWESLETSRKKVTSQVWGVLLVYILFAVLFVLSIFTLGIALIWVVPVSLVAQGVMYRTLFGVGADNQDPEAMPAFA</sequence>